<evidence type="ECO:0000256" key="1">
    <source>
        <dbReference type="SAM" id="Phobius"/>
    </source>
</evidence>
<proteinExistence type="predicted"/>
<dbReference type="EMBL" id="JABBGJ010000014">
    <property type="protein sequence ID" value="NML99134.1"/>
    <property type="molecule type" value="Genomic_DNA"/>
</dbReference>
<dbReference type="AlphaFoldDB" id="A0A848IGS1"/>
<keyword evidence="3" id="KW-1185">Reference proteome</keyword>
<comment type="caution">
    <text evidence="2">The sequence shown here is derived from an EMBL/GenBank/DDBJ whole genome shotgun (WGS) entry which is preliminary data.</text>
</comment>
<dbReference type="PANTHER" id="PTHR40078:SF1">
    <property type="entry name" value="INTEGRAL MEMBRANE PROTEIN"/>
    <property type="match status" value="1"/>
</dbReference>
<evidence type="ECO:0000313" key="3">
    <source>
        <dbReference type="Proteomes" id="UP000544134"/>
    </source>
</evidence>
<feature type="transmembrane region" description="Helical" evidence="1">
    <location>
        <begin position="20"/>
        <end position="44"/>
    </location>
</feature>
<evidence type="ECO:0000313" key="2">
    <source>
        <dbReference type="EMBL" id="NML99134.1"/>
    </source>
</evidence>
<keyword evidence="1" id="KW-1133">Transmembrane helix</keyword>
<protein>
    <recommendedName>
        <fullName evidence="4">Membrane protein YczE</fullName>
    </recommendedName>
</protein>
<feature type="transmembrane region" description="Helical" evidence="1">
    <location>
        <begin position="171"/>
        <end position="191"/>
    </location>
</feature>
<feature type="transmembrane region" description="Helical" evidence="1">
    <location>
        <begin position="64"/>
        <end position="82"/>
    </location>
</feature>
<dbReference type="Proteomes" id="UP000544134">
    <property type="component" value="Unassembled WGS sequence"/>
</dbReference>
<accession>A0A848IGS1</accession>
<dbReference type="Pfam" id="PF19700">
    <property type="entry name" value="DUF6198"/>
    <property type="match status" value="1"/>
</dbReference>
<dbReference type="PANTHER" id="PTHR40078">
    <property type="entry name" value="INTEGRAL MEMBRANE PROTEIN-RELATED"/>
    <property type="match status" value="1"/>
</dbReference>
<gene>
    <name evidence="2" type="ORF">HHL24_14445</name>
</gene>
<name>A0A848IGS1_9BURK</name>
<evidence type="ECO:0008006" key="4">
    <source>
        <dbReference type="Google" id="ProtNLM"/>
    </source>
</evidence>
<organism evidence="2 3">
    <name type="scientific">Paraburkholderia polaris</name>
    <dbReference type="NCBI Taxonomy" id="2728848"/>
    <lineage>
        <taxon>Bacteria</taxon>
        <taxon>Pseudomonadati</taxon>
        <taxon>Pseudomonadota</taxon>
        <taxon>Betaproteobacteria</taxon>
        <taxon>Burkholderiales</taxon>
        <taxon>Burkholderiaceae</taxon>
        <taxon>Paraburkholderia</taxon>
    </lineage>
</organism>
<keyword evidence="1" id="KW-0472">Membrane</keyword>
<keyword evidence="1" id="KW-0812">Transmembrane</keyword>
<sequence length="236" mass="26755">MAHHAREAEVIDTGSLKRRWITYVVGIYVLTLGLSLAIRAGIGISPQSSLTRTMTLVYKPLSQGTYNFMLELVMLFLTYLVARKDFKLKNFASLIPAFVLASCLDLNLMLTRSIALQDYFPKLSLLIFADALLAFGLFLMIRANLVLMPIDMFVNTLFKRTGLKWGDIKTTFDCTLLVISAVIGFTLLGGPKFIREGTFMNAILVGQYIKLYFFLFQKIKTAVASYHRRSLEHRPY</sequence>
<reference evidence="2 3" key="1">
    <citation type="submission" date="2020-04" db="EMBL/GenBank/DDBJ databases">
        <title>Paraburkholderia sp. RP-4-7 isolated from soil.</title>
        <authorList>
            <person name="Dahal R.H."/>
        </authorList>
    </citation>
    <scope>NUCLEOTIDE SEQUENCE [LARGE SCALE GENOMIC DNA]</scope>
    <source>
        <strain evidence="2 3">RP-4-7</strain>
    </source>
</reference>
<feature type="transmembrane region" description="Helical" evidence="1">
    <location>
        <begin position="94"/>
        <end position="115"/>
    </location>
</feature>
<feature type="transmembrane region" description="Helical" evidence="1">
    <location>
        <begin position="127"/>
        <end position="150"/>
    </location>
</feature>
<feature type="transmembrane region" description="Helical" evidence="1">
    <location>
        <begin position="197"/>
        <end position="216"/>
    </location>
</feature>
<dbReference type="InterPro" id="IPR038750">
    <property type="entry name" value="YczE/YyaS-like"/>
</dbReference>